<evidence type="ECO:0000256" key="1">
    <source>
        <dbReference type="SAM" id="MobiDB-lite"/>
    </source>
</evidence>
<organism evidence="2 3">
    <name type="scientific">Tilletia walkeri</name>
    <dbReference type="NCBI Taxonomy" id="117179"/>
    <lineage>
        <taxon>Eukaryota</taxon>
        <taxon>Fungi</taxon>
        <taxon>Dikarya</taxon>
        <taxon>Basidiomycota</taxon>
        <taxon>Ustilaginomycotina</taxon>
        <taxon>Exobasidiomycetes</taxon>
        <taxon>Tilletiales</taxon>
        <taxon>Tilletiaceae</taxon>
        <taxon>Tilletia</taxon>
    </lineage>
</organism>
<keyword evidence="3" id="KW-1185">Reference proteome</keyword>
<accession>A0A8X7T881</accession>
<evidence type="ECO:0000313" key="2">
    <source>
        <dbReference type="EMBL" id="KAE8272114.1"/>
    </source>
</evidence>
<reference evidence="2" key="2">
    <citation type="journal article" date="2019" name="IMA Fungus">
        <title>Genome sequencing and comparison of five Tilletia species to identify candidate genes for the detection of regulated species infecting wheat.</title>
        <authorList>
            <person name="Nguyen H.D.T."/>
            <person name="Sultana T."/>
            <person name="Kesanakurti P."/>
            <person name="Hambleton S."/>
        </authorList>
    </citation>
    <scope>NUCLEOTIDE SEQUENCE</scope>
    <source>
        <strain evidence="2">DAOMC 236422</strain>
    </source>
</reference>
<comment type="caution">
    <text evidence="2">The sequence shown here is derived from an EMBL/GenBank/DDBJ whole genome shotgun (WGS) entry which is preliminary data.</text>
</comment>
<dbReference type="AlphaFoldDB" id="A0A8X7T881"/>
<name>A0A8X7T881_9BASI</name>
<dbReference type="Proteomes" id="UP000078113">
    <property type="component" value="Unassembled WGS sequence"/>
</dbReference>
<reference evidence="2" key="1">
    <citation type="submission" date="2016-04" db="EMBL/GenBank/DDBJ databases">
        <authorList>
            <person name="Nguyen H.D."/>
            <person name="Samba Siva P."/>
            <person name="Cullis J."/>
            <person name="Levesque C.A."/>
            <person name="Hambleton S."/>
        </authorList>
    </citation>
    <scope>NUCLEOTIDE SEQUENCE</scope>
    <source>
        <strain evidence="2">DAOMC 236422</strain>
    </source>
</reference>
<dbReference type="EMBL" id="LWDG02000003">
    <property type="protein sequence ID" value="KAE8272114.1"/>
    <property type="molecule type" value="Genomic_DNA"/>
</dbReference>
<feature type="region of interest" description="Disordered" evidence="1">
    <location>
        <begin position="123"/>
        <end position="148"/>
    </location>
</feature>
<proteinExistence type="predicted"/>
<protein>
    <submittedName>
        <fullName evidence="2">Uncharacterized protein</fullName>
    </submittedName>
</protein>
<evidence type="ECO:0000313" key="3">
    <source>
        <dbReference type="Proteomes" id="UP000078113"/>
    </source>
</evidence>
<gene>
    <name evidence="2" type="ORF">A4X09_0g216</name>
</gene>
<sequence length="472" mass="51977">MTLAEGLLPHLVPIRALDFRRLVRLLSSPKYLPGSLHVRNRLLHPFLVGEDAHGPVPAGKLDISTAWDRVFKGKDPVAGWAIGSVPTDLLAASSEEASKPEARRTQGPWGVFLLSPGLLYKQEGVKGDGRSPPRTPRLDLWLSKPSTQDESSSSLLRAIIERIVPHLLLRSRREREAEGDEVQQAGTQGSKIKWMCCGFDESEAEGVRRLAQVAQSDDDNPARGLAITFDNPCLRFIGSSEALSGAPAIHHEKHGDEEEWRLDQIREEDIRDVISTNKIPYPPFYVRDHAHISSLVRRRRPSSGGGKVHDEAAGWTYFHSNLSVASLYVRPDYRSSKITVKQSNLPLQNGQDEPVSGDGSAIPQKMGIGTLVSLDLAQKLVRAQRKLLAALDLDDLLLHPTGQEGSSDDMQRFGFRIGPCDVLAESELGNVGAHAFMVKGPKFRQAGLNSWMLVELRGSLPSEEDLHIPQSS</sequence>